<feature type="compositionally biased region" description="Low complexity" evidence="9">
    <location>
        <begin position="25"/>
        <end position="48"/>
    </location>
</feature>
<dbReference type="Gene3D" id="3.10.20.30">
    <property type="match status" value="1"/>
</dbReference>
<evidence type="ECO:0000256" key="5">
    <source>
        <dbReference type="ARBA" id="ARBA00022827"/>
    </source>
</evidence>
<gene>
    <name evidence="12" type="ORF">BKA23_2200</name>
</gene>
<dbReference type="PROSITE" id="PS00197">
    <property type="entry name" value="2FE2S_FER_1"/>
    <property type="match status" value="1"/>
</dbReference>
<dbReference type="InterPro" id="IPR008333">
    <property type="entry name" value="Cbr1-like_FAD-bd_dom"/>
</dbReference>
<evidence type="ECO:0000256" key="9">
    <source>
        <dbReference type="SAM" id="MobiDB-lite"/>
    </source>
</evidence>
<keyword evidence="5" id="KW-0274">FAD</keyword>
<dbReference type="Proteomes" id="UP000318297">
    <property type="component" value="Unassembled WGS sequence"/>
</dbReference>
<evidence type="ECO:0000256" key="1">
    <source>
        <dbReference type="ARBA" id="ARBA00001974"/>
    </source>
</evidence>
<dbReference type="SUPFAM" id="SSF54292">
    <property type="entry name" value="2Fe-2S ferredoxin-like"/>
    <property type="match status" value="1"/>
</dbReference>
<evidence type="ECO:0000313" key="12">
    <source>
        <dbReference type="EMBL" id="TWE13370.1"/>
    </source>
</evidence>
<dbReference type="AlphaFoldDB" id="A0A561ECN7"/>
<dbReference type="PANTHER" id="PTHR47354">
    <property type="entry name" value="NADH OXIDOREDUCTASE HCR"/>
    <property type="match status" value="1"/>
</dbReference>
<sequence>MSLLQTPSDDHGADDRASDDRRVDTSGLDAGGADASGADADGGSRATGLAPVRTRRPAFHPLTVSSVDRLTSTSVAVTFAVPSELSEQFAFEPGQHLTLRATIDGDDVRRSYSICMSRPEALRRKEIRVGSAVVDGGRMSTWLNNEVAVGDVIQVMSPLGTFTRPERDATSVAEGEAVDDEVGNKVGDDGNAAGDLTRNSPDVHDGAVDDSVAVGDSTAHDDRVPDDNSTAHDDSVAVGNSTAHDHSMALYTAAQGTADRVGAGRARHHVAVAAGSGITPVLSIAASILQEHPDERVTLIYGNRRTDSVMFLEELEDLKNAHPSRFHLMLVLSREMQDVELFNGRIDAEKLAALTDSLVAVEDVDDWYLCGPFGLVEDARIFLSDKGVERSRIHHEIFHVDEPAATEAGSPAGAGAGTDALADVLAGARSRVSTSTDDGGSGGVGGSVDSVGQMPNVDGSTGAAVVTVNLDGRTTRIDMADRTETILAATLRERPDAPYSCTGGVCGTCRARVVTGEVTMDRCYALEPEEIAAGLVLACQAHPVTDEVALDYDA</sequence>
<dbReference type="GO" id="GO:0016491">
    <property type="term" value="F:oxidoreductase activity"/>
    <property type="evidence" value="ECO:0007669"/>
    <property type="project" value="UniProtKB-KW"/>
</dbReference>
<accession>A0A561ECN7</accession>
<evidence type="ECO:0000259" key="10">
    <source>
        <dbReference type="PROSITE" id="PS51085"/>
    </source>
</evidence>
<dbReference type="InterPro" id="IPR017927">
    <property type="entry name" value="FAD-bd_FR_type"/>
</dbReference>
<keyword evidence="13" id="KW-1185">Reference proteome</keyword>
<dbReference type="GO" id="GO:0051537">
    <property type="term" value="F:2 iron, 2 sulfur cluster binding"/>
    <property type="evidence" value="ECO:0007669"/>
    <property type="project" value="UniProtKB-KW"/>
</dbReference>
<dbReference type="SUPFAM" id="SSF52343">
    <property type="entry name" value="Ferredoxin reductase-like, C-terminal NADP-linked domain"/>
    <property type="match status" value="1"/>
</dbReference>
<dbReference type="PROSITE" id="PS51384">
    <property type="entry name" value="FAD_FR"/>
    <property type="match status" value="1"/>
</dbReference>
<dbReference type="InterPro" id="IPR050415">
    <property type="entry name" value="MRET"/>
</dbReference>
<feature type="domain" description="2Fe-2S ferredoxin-type" evidence="10">
    <location>
        <begin position="464"/>
        <end position="554"/>
    </location>
</feature>
<feature type="compositionally biased region" description="Basic and acidic residues" evidence="9">
    <location>
        <begin position="8"/>
        <end position="24"/>
    </location>
</feature>
<evidence type="ECO:0000256" key="3">
    <source>
        <dbReference type="ARBA" id="ARBA00022714"/>
    </source>
</evidence>
<dbReference type="EMBL" id="VIVQ01000001">
    <property type="protein sequence ID" value="TWE13370.1"/>
    <property type="molecule type" value="Genomic_DNA"/>
</dbReference>
<dbReference type="GO" id="GO:0050660">
    <property type="term" value="F:flavin adenine dinucleotide binding"/>
    <property type="evidence" value="ECO:0007669"/>
    <property type="project" value="TreeGrafter"/>
</dbReference>
<dbReference type="InterPro" id="IPR017938">
    <property type="entry name" value="Riboflavin_synthase-like_b-brl"/>
</dbReference>
<reference evidence="12 13" key="1">
    <citation type="submission" date="2019-06" db="EMBL/GenBank/DDBJ databases">
        <title>Sequencing the genomes of 1000 actinobacteria strains.</title>
        <authorList>
            <person name="Klenk H.-P."/>
        </authorList>
    </citation>
    <scope>NUCLEOTIDE SEQUENCE [LARGE SCALE GENOMIC DNA]</scope>
    <source>
        <strain evidence="12 13">DSM 19560</strain>
    </source>
</reference>
<organism evidence="12 13">
    <name type="scientific">Rudaeicoccus suwonensis</name>
    <dbReference type="NCBI Taxonomy" id="657409"/>
    <lineage>
        <taxon>Bacteria</taxon>
        <taxon>Bacillati</taxon>
        <taxon>Actinomycetota</taxon>
        <taxon>Actinomycetes</taxon>
        <taxon>Micrococcales</taxon>
        <taxon>Dermacoccaceae</taxon>
        <taxon>Rudaeicoccus</taxon>
    </lineage>
</organism>
<dbReference type="InterPro" id="IPR001709">
    <property type="entry name" value="Flavoprot_Pyr_Nucl_cyt_Rdtase"/>
</dbReference>
<dbReference type="Pfam" id="PF00970">
    <property type="entry name" value="FAD_binding_6"/>
    <property type="match status" value="1"/>
</dbReference>
<keyword evidence="6" id="KW-0560">Oxidoreductase</keyword>
<dbReference type="RefSeq" id="WP_425473765.1">
    <property type="nucleotide sequence ID" value="NZ_VIVQ01000001.1"/>
</dbReference>
<dbReference type="InterPro" id="IPR036010">
    <property type="entry name" value="2Fe-2S_ferredoxin-like_sf"/>
</dbReference>
<dbReference type="GO" id="GO:0046872">
    <property type="term" value="F:metal ion binding"/>
    <property type="evidence" value="ECO:0007669"/>
    <property type="project" value="UniProtKB-KW"/>
</dbReference>
<dbReference type="Gene3D" id="3.40.50.80">
    <property type="entry name" value="Nucleotide-binding domain of ferredoxin-NADP reductase (FNR) module"/>
    <property type="match status" value="1"/>
</dbReference>
<dbReference type="Pfam" id="PF00175">
    <property type="entry name" value="NAD_binding_1"/>
    <property type="match status" value="1"/>
</dbReference>
<dbReference type="InterPro" id="IPR012675">
    <property type="entry name" value="Beta-grasp_dom_sf"/>
</dbReference>
<dbReference type="Gene3D" id="2.40.30.10">
    <property type="entry name" value="Translation factors"/>
    <property type="match status" value="1"/>
</dbReference>
<dbReference type="InterPro" id="IPR006058">
    <property type="entry name" value="2Fe2S_fd_BS"/>
</dbReference>
<evidence type="ECO:0000256" key="8">
    <source>
        <dbReference type="ARBA" id="ARBA00023014"/>
    </source>
</evidence>
<proteinExistence type="predicted"/>
<evidence type="ECO:0000313" key="13">
    <source>
        <dbReference type="Proteomes" id="UP000318297"/>
    </source>
</evidence>
<feature type="region of interest" description="Disordered" evidence="9">
    <location>
        <begin position="163"/>
        <end position="239"/>
    </location>
</feature>
<dbReference type="InterPro" id="IPR039261">
    <property type="entry name" value="FNR_nucleotide-bd"/>
</dbReference>
<feature type="compositionally biased region" description="Basic and acidic residues" evidence="9">
    <location>
        <begin position="218"/>
        <end position="235"/>
    </location>
</feature>
<evidence type="ECO:0000256" key="6">
    <source>
        <dbReference type="ARBA" id="ARBA00023002"/>
    </source>
</evidence>
<protein>
    <submittedName>
        <fullName evidence="12">Flavin-dependent oxidoreductase</fullName>
    </submittedName>
</protein>
<dbReference type="CDD" id="cd06214">
    <property type="entry name" value="PA_degradation_oxidoreductase_like"/>
    <property type="match status" value="1"/>
</dbReference>
<dbReference type="InterPro" id="IPR001433">
    <property type="entry name" value="OxRdtase_FAD/NAD-bd"/>
</dbReference>
<feature type="domain" description="FAD-binding FR-type" evidence="11">
    <location>
        <begin position="57"/>
        <end position="165"/>
    </location>
</feature>
<keyword evidence="3" id="KW-0001">2Fe-2S</keyword>
<feature type="region of interest" description="Disordered" evidence="9">
    <location>
        <begin position="1"/>
        <end position="54"/>
    </location>
</feature>
<dbReference type="Pfam" id="PF00111">
    <property type="entry name" value="Fer2"/>
    <property type="match status" value="1"/>
</dbReference>
<evidence type="ECO:0000256" key="4">
    <source>
        <dbReference type="ARBA" id="ARBA00022723"/>
    </source>
</evidence>
<dbReference type="PANTHER" id="PTHR47354:SF8">
    <property type="entry name" value="1,2-PHENYLACETYL-COA EPOXIDASE, SUBUNIT E"/>
    <property type="match status" value="1"/>
</dbReference>
<dbReference type="CDD" id="cd00207">
    <property type="entry name" value="fer2"/>
    <property type="match status" value="1"/>
</dbReference>
<dbReference type="InterPro" id="IPR001041">
    <property type="entry name" value="2Fe-2S_ferredoxin-type"/>
</dbReference>
<dbReference type="PRINTS" id="PR00371">
    <property type="entry name" value="FPNCR"/>
</dbReference>
<comment type="cofactor">
    <cofactor evidence="1">
        <name>FAD</name>
        <dbReference type="ChEBI" id="CHEBI:57692"/>
    </cofactor>
</comment>
<dbReference type="PROSITE" id="PS51085">
    <property type="entry name" value="2FE2S_FER_2"/>
    <property type="match status" value="1"/>
</dbReference>
<evidence type="ECO:0000256" key="2">
    <source>
        <dbReference type="ARBA" id="ARBA00022630"/>
    </source>
</evidence>
<dbReference type="SUPFAM" id="SSF63380">
    <property type="entry name" value="Riboflavin synthase domain-like"/>
    <property type="match status" value="1"/>
</dbReference>
<keyword evidence="7" id="KW-0408">Iron</keyword>
<comment type="caution">
    <text evidence="12">The sequence shown here is derived from an EMBL/GenBank/DDBJ whole genome shotgun (WGS) entry which is preliminary data.</text>
</comment>
<keyword evidence="2" id="KW-0285">Flavoprotein</keyword>
<evidence type="ECO:0000259" key="11">
    <source>
        <dbReference type="PROSITE" id="PS51384"/>
    </source>
</evidence>
<evidence type="ECO:0000256" key="7">
    <source>
        <dbReference type="ARBA" id="ARBA00023004"/>
    </source>
</evidence>
<name>A0A561ECN7_9MICO</name>
<keyword evidence="8" id="KW-0411">Iron-sulfur</keyword>
<keyword evidence="4" id="KW-0479">Metal-binding</keyword>